<dbReference type="Proteomes" id="UP000245133">
    <property type="component" value="Unassembled WGS sequence"/>
</dbReference>
<proteinExistence type="predicted"/>
<evidence type="ECO:0000313" key="1">
    <source>
        <dbReference type="EMBL" id="GBF50998.1"/>
    </source>
</evidence>
<keyword evidence="2" id="KW-1185">Reference proteome</keyword>
<comment type="caution">
    <text evidence="1">The sequence shown here is derived from an EMBL/GenBank/DDBJ whole genome shotgun (WGS) entry which is preliminary data.</text>
</comment>
<accession>A0A2P2E283</accession>
<protein>
    <submittedName>
        <fullName evidence="1">Uncharacterized protein</fullName>
    </submittedName>
</protein>
<dbReference type="EMBL" id="BFBB01000008">
    <property type="protein sequence ID" value="GBF50998.1"/>
    <property type="molecule type" value="Genomic_DNA"/>
</dbReference>
<gene>
    <name evidence="1" type="ORF">LPTSP4_25290</name>
</gene>
<name>A0A2P2E283_9LEPT</name>
<sequence>MLFHYFANLDDGHSDTYLEIIHLLHFQNSSIDSYPLKSPFELQEKEMIAYRSQSNSGLAKVTTRSSEQIVLSIKGKKFHKLPQNGKMEAIVYRKGVGIQRFQGKSKKISHNHIAFIPTGQLG</sequence>
<evidence type="ECO:0000313" key="2">
    <source>
        <dbReference type="Proteomes" id="UP000245133"/>
    </source>
</evidence>
<reference evidence="1 2" key="1">
    <citation type="submission" date="2018-02" db="EMBL/GenBank/DDBJ databases">
        <title>Novel Leptospira species isolated from soil and water in Japan.</title>
        <authorList>
            <person name="Nakao R."/>
            <person name="Masuzawa T."/>
        </authorList>
    </citation>
    <scope>NUCLEOTIDE SEQUENCE [LARGE SCALE GENOMIC DNA]</scope>
    <source>
        <strain evidence="1 2">YH101</strain>
    </source>
</reference>
<organism evidence="1 2">
    <name type="scientific">Leptospira ryugenii</name>
    <dbReference type="NCBI Taxonomy" id="1917863"/>
    <lineage>
        <taxon>Bacteria</taxon>
        <taxon>Pseudomonadati</taxon>
        <taxon>Spirochaetota</taxon>
        <taxon>Spirochaetia</taxon>
        <taxon>Leptospirales</taxon>
        <taxon>Leptospiraceae</taxon>
        <taxon>Leptospira</taxon>
    </lineage>
</organism>
<dbReference type="AlphaFoldDB" id="A0A2P2E283"/>